<reference evidence="4 5" key="1">
    <citation type="submission" date="2019-08" db="EMBL/GenBank/DDBJ databases">
        <title>Agrococcus lahaulensis sp. nov., isolated from a cold desert of the Indian Himalayas.</title>
        <authorList>
            <person name="Qu J.H."/>
        </authorList>
    </citation>
    <scope>NUCLEOTIDE SEQUENCE [LARGE SCALE GENOMIC DNA]</scope>
    <source>
        <strain evidence="4 5">NS18</strain>
    </source>
</reference>
<proteinExistence type="inferred from homology"/>
<evidence type="ECO:0000313" key="5">
    <source>
        <dbReference type="Proteomes" id="UP000323221"/>
    </source>
</evidence>
<dbReference type="Gene3D" id="1.10.30.50">
    <property type="match status" value="1"/>
</dbReference>
<accession>A0A5M8QM07</accession>
<evidence type="ECO:0000313" key="4">
    <source>
        <dbReference type="EMBL" id="KAA6436000.1"/>
    </source>
</evidence>
<feature type="region of interest" description="Disordered" evidence="2">
    <location>
        <begin position="41"/>
        <end position="67"/>
    </location>
</feature>
<comment type="caution">
    <text evidence="4">The sequence shown here is derived from an EMBL/GenBank/DDBJ whole genome shotgun (WGS) entry which is preliminary data.</text>
</comment>
<evidence type="ECO:0000256" key="1">
    <source>
        <dbReference type="ARBA" id="ARBA00023450"/>
    </source>
</evidence>
<name>A0A5M8QM07_9MICO</name>
<evidence type="ECO:0000256" key="2">
    <source>
        <dbReference type="SAM" id="MobiDB-lite"/>
    </source>
</evidence>
<feature type="compositionally biased region" description="Basic and acidic residues" evidence="2">
    <location>
        <begin position="608"/>
        <end position="624"/>
    </location>
</feature>
<feature type="compositionally biased region" description="Low complexity" evidence="2">
    <location>
        <begin position="328"/>
        <end position="344"/>
    </location>
</feature>
<keyword evidence="5" id="KW-1185">Reference proteome</keyword>
<protein>
    <submittedName>
        <fullName evidence="4">DUF222 domain-containing protein</fullName>
    </submittedName>
</protein>
<sequence length="642" mass="67686">MRDARHLAHVLARGGLDLVVVRGRLEAAQLGDVPAHAARVGVPRRHSPGPSTLSRRPVHRPPPMSVAPSTLVATKGSRVTMIEQAEAAVQAARAMLTGALDFARASDAEVVELLARTAELSRLVDAQRVHLAGEIAERSRGSVDESLCRRLGQRSAKEAVASAFGIRAGDAQAMLALAAATRPAVGLSGADIAARYPRVAQALDAAAISLPQARAIVQQLEPAAPRADLDQLAWAEQQLVTAATDPDWPLGPELLVTQARAYVAVLDPDGVLPSAERQRALRSLRLRQQPDGMWQLQMLCPPEAGSALKALLDAYTSPRVRVAFRDSGATADDTADDGALSAPVDLPPDEPVDDRTPEQKRHDVLVALVQAHAASGGAPVAGGESPTLVLTGTIDAYAAYLHGVEHADRTLTIEHTGDLVPIETVDRLLCDALVQKVVLDERGHPLALGRADRLFSRAQKAALAKRDQGCITPGCGMPVAWTEAHHVVWWEQGGATDIDNGVLLCSHCHHEVHAGRLGVIAASDRPGDWRVVAELRAANRHARARRTTTAAGSARVATAAHAAASAAAVRIAADAAISPKLAAGSELAPAVPPSSPVPTVRAPRRSRASVEARLRGMARARPDGPRPPAFDLRPPAHIVMRT</sequence>
<dbReference type="Pfam" id="PF01844">
    <property type="entry name" value="HNH"/>
    <property type="match status" value="1"/>
</dbReference>
<feature type="domain" description="HNH nuclease" evidence="3">
    <location>
        <begin position="458"/>
        <end position="510"/>
    </location>
</feature>
<dbReference type="AlphaFoldDB" id="A0A5M8QM07"/>
<feature type="region of interest" description="Disordered" evidence="2">
    <location>
        <begin position="328"/>
        <end position="357"/>
    </location>
</feature>
<dbReference type="GO" id="GO:0008270">
    <property type="term" value="F:zinc ion binding"/>
    <property type="evidence" value="ECO:0007669"/>
    <property type="project" value="InterPro"/>
</dbReference>
<dbReference type="SMART" id="SM00507">
    <property type="entry name" value="HNHc"/>
    <property type="match status" value="1"/>
</dbReference>
<dbReference type="Proteomes" id="UP000323221">
    <property type="component" value="Unassembled WGS sequence"/>
</dbReference>
<dbReference type="Pfam" id="PF02720">
    <property type="entry name" value="DUF222"/>
    <property type="match status" value="1"/>
</dbReference>
<dbReference type="CDD" id="cd00085">
    <property type="entry name" value="HNHc"/>
    <property type="match status" value="1"/>
</dbReference>
<dbReference type="GO" id="GO:0003676">
    <property type="term" value="F:nucleic acid binding"/>
    <property type="evidence" value="ECO:0007669"/>
    <property type="project" value="InterPro"/>
</dbReference>
<organism evidence="4 5">
    <name type="scientific">Agrococcus sediminis</name>
    <dbReference type="NCBI Taxonomy" id="2599924"/>
    <lineage>
        <taxon>Bacteria</taxon>
        <taxon>Bacillati</taxon>
        <taxon>Actinomycetota</taxon>
        <taxon>Actinomycetes</taxon>
        <taxon>Micrococcales</taxon>
        <taxon>Microbacteriaceae</taxon>
        <taxon>Agrococcus</taxon>
    </lineage>
</organism>
<dbReference type="InterPro" id="IPR002711">
    <property type="entry name" value="HNH"/>
</dbReference>
<feature type="region of interest" description="Disordered" evidence="2">
    <location>
        <begin position="586"/>
        <end position="642"/>
    </location>
</feature>
<comment type="similarity">
    <text evidence="1">Belongs to the Rv1128c/1148c/1588c/1702c/1945/3466 family.</text>
</comment>
<dbReference type="InterPro" id="IPR003615">
    <property type="entry name" value="HNH_nuc"/>
</dbReference>
<dbReference type="InterPro" id="IPR003870">
    <property type="entry name" value="DUF222"/>
</dbReference>
<gene>
    <name evidence="4" type="ORF">FQ330_00765</name>
</gene>
<dbReference type="EMBL" id="VOIR01000011">
    <property type="protein sequence ID" value="KAA6436000.1"/>
    <property type="molecule type" value="Genomic_DNA"/>
</dbReference>
<dbReference type="OrthoDB" id="5177627at2"/>
<evidence type="ECO:0000259" key="3">
    <source>
        <dbReference type="SMART" id="SM00507"/>
    </source>
</evidence>
<dbReference type="GO" id="GO:0004519">
    <property type="term" value="F:endonuclease activity"/>
    <property type="evidence" value="ECO:0007669"/>
    <property type="project" value="InterPro"/>
</dbReference>